<dbReference type="RefSeq" id="WP_042532140.1">
    <property type="nucleotide sequence ID" value="NZ_CDGG01000001.1"/>
</dbReference>
<protein>
    <submittedName>
        <fullName evidence="10">Multidrug resistance protein 3</fullName>
    </submittedName>
</protein>
<feature type="transmembrane region" description="Helical" evidence="8">
    <location>
        <begin position="224"/>
        <end position="242"/>
    </location>
</feature>
<dbReference type="PRINTS" id="PR01036">
    <property type="entry name" value="TCRTETB"/>
</dbReference>
<feature type="transmembrane region" description="Helical" evidence="8">
    <location>
        <begin position="164"/>
        <end position="183"/>
    </location>
</feature>
<dbReference type="GO" id="GO:0022857">
    <property type="term" value="F:transmembrane transporter activity"/>
    <property type="evidence" value="ECO:0007669"/>
    <property type="project" value="InterPro"/>
</dbReference>
<dbReference type="InterPro" id="IPR004638">
    <property type="entry name" value="EmrB-like"/>
</dbReference>
<evidence type="ECO:0000313" key="11">
    <source>
        <dbReference type="Proteomes" id="UP000040453"/>
    </source>
</evidence>
<keyword evidence="4" id="KW-1003">Cell membrane</keyword>
<sequence>MQPKLENKGVIIVTLATGFLLTFCQFLLITSYPAIMREFQINATEVQWLTTIYLLTTIVFIPLTGYLSNRFSTKALLVFALLCMAAGLIVGAFSQSFIQLILARAIQAVGTGVILPVIQTILITVFPKERRGFALGLLGGVINVAPASAPSLTGMIIDVFHWRILHWFMLPLVLILLLLAVFYMKDVLKKQAARLDILSVILSAGAFSLFIFSISNISVAGMDLYLVILPFCISAVFLYLFIRRQLADDVPVLNVRLFQNRTFLLAVVLIFMDMMLLLSAETILPMFAQNVLETSAFLSGFLLVPGTILLCIVSVISGNLYDRYGGRILAVIGFAFTLVSLVLMTTLSIDSSPFLIMIYFCFFMTGFGLSLMPLVSVSVNVLDEKEMAHNSAIVNTVRQLGMAFGVVILTTVISVTTAVMDAPERTGTYWGTTYAFMMMAVTALLGVLLSMRIKEKIE</sequence>
<evidence type="ECO:0000256" key="3">
    <source>
        <dbReference type="ARBA" id="ARBA00022448"/>
    </source>
</evidence>
<evidence type="ECO:0000256" key="6">
    <source>
        <dbReference type="ARBA" id="ARBA00022989"/>
    </source>
</evidence>
<dbReference type="STRING" id="545501.BN997_02232"/>
<feature type="transmembrane region" description="Helical" evidence="8">
    <location>
        <begin position="12"/>
        <end position="35"/>
    </location>
</feature>
<name>A0A0A1MH32_9BACI</name>
<evidence type="ECO:0000256" key="8">
    <source>
        <dbReference type="SAM" id="Phobius"/>
    </source>
</evidence>
<feature type="transmembrane region" description="Helical" evidence="8">
    <location>
        <begin position="296"/>
        <end position="316"/>
    </location>
</feature>
<gene>
    <name evidence="10" type="primary">bmr3_1</name>
    <name evidence="10" type="ORF">BN997_02232</name>
</gene>
<feature type="domain" description="Major facilitator superfamily (MFS) profile" evidence="9">
    <location>
        <begin position="10"/>
        <end position="458"/>
    </location>
</feature>
<dbReference type="InterPro" id="IPR036259">
    <property type="entry name" value="MFS_trans_sf"/>
</dbReference>
<dbReference type="SUPFAM" id="SSF103473">
    <property type="entry name" value="MFS general substrate transporter"/>
    <property type="match status" value="1"/>
</dbReference>
<dbReference type="Pfam" id="PF07690">
    <property type="entry name" value="MFS_1"/>
    <property type="match status" value="1"/>
</dbReference>
<dbReference type="Proteomes" id="UP000040453">
    <property type="component" value="Unassembled WGS sequence"/>
</dbReference>
<evidence type="ECO:0000313" key="10">
    <source>
        <dbReference type="EMBL" id="CEI82368.1"/>
    </source>
</evidence>
<feature type="transmembrane region" description="Helical" evidence="8">
    <location>
        <begin position="133"/>
        <end position="152"/>
    </location>
</feature>
<proteinExistence type="inferred from homology"/>
<evidence type="ECO:0000256" key="5">
    <source>
        <dbReference type="ARBA" id="ARBA00022692"/>
    </source>
</evidence>
<dbReference type="Gene3D" id="1.20.1250.20">
    <property type="entry name" value="MFS general substrate transporter like domains"/>
    <property type="match status" value="1"/>
</dbReference>
<evidence type="ECO:0000259" key="9">
    <source>
        <dbReference type="PROSITE" id="PS50850"/>
    </source>
</evidence>
<dbReference type="PANTHER" id="PTHR42718:SF9">
    <property type="entry name" value="MAJOR FACILITATOR SUPERFAMILY MULTIDRUG TRANSPORTER MFSC"/>
    <property type="match status" value="1"/>
</dbReference>
<feature type="transmembrane region" description="Helical" evidence="8">
    <location>
        <begin position="263"/>
        <end position="284"/>
    </location>
</feature>
<dbReference type="OrthoDB" id="9816041at2"/>
<keyword evidence="11" id="KW-1185">Reference proteome</keyword>
<dbReference type="GO" id="GO:0005886">
    <property type="term" value="C:plasma membrane"/>
    <property type="evidence" value="ECO:0007669"/>
    <property type="project" value="UniProtKB-SubCell"/>
</dbReference>
<dbReference type="PANTHER" id="PTHR42718">
    <property type="entry name" value="MAJOR FACILITATOR SUPERFAMILY MULTIDRUG TRANSPORTER MFSC"/>
    <property type="match status" value="1"/>
</dbReference>
<evidence type="ECO:0000256" key="7">
    <source>
        <dbReference type="ARBA" id="ARBA00023136"/>
    </source>
</evidence>
<feature type="transmembrane region" description="Helical" evidence="8">
    <location>
        <begin position="75"/>
        <end position="93"/>
    </location>
</feature>
<evidence type="ECO:0000256" key="2">
    <source>
        <dbReference type="ARBA" id="ARBA00008537"/>
    </source>
</evidence>
<comment type="similarity">
    <text evidence="2">Belongs to the major facilitator superfamily. EmrB family.</text>
</comment>
<dbReference type="InterPro" id="IPR020846">
    <property type="entry name" value="MFS_dom"/>
</dbReference>
<dbReference type="PROSITE" id="PS50850">
    <property type="entry name" value="MFS"/>
    <property type="match status" value="1"/>
</dbReference>
<feature type="transmembrane region" description="Helical" evidence="8">
    <location>
        <begin position="47"/>
        <end position="68"/>
    </location>
</feature>
<dbReference type="NCBIfam" id="TIGR00711">
    <property type="entry name" value="efflux_EmrB"/>
    <property type="match status" value="1"/>
</dbReference>
<organism evidence="10 11">
    <name type="scientific">Oceanobacillus oncorhynchi</name>
    <dbReference type="NCBI Taxonomy" id="545501"/>
    <lineage>
        <taxon>Bacteria</taxon>
        <taxon>Bacillati</taxon>
        <taxon>Bacillota</taxon>
        <taxon>Bacilli</taxon>
        <taxon>Bacillales</taxon>
        <taxon>Bacillaceae</taxon>
        <taxon>Oceanobacillus</taxon>
    </lineage>
</organism>
<dbReference type="AlphaFoldDB" id="A0A0A1MH32"/>
<feature type="transmembrane region" description="Helical" evidence="8">
    <location>
        <begin position="432"/>
        <end position="451"/>
    </location>
</feature>
<feature type="transmembrane region" description="Helical" evidence="8">
    <location>
        <begin position="195"/>
        <end position="218"/>
    </location>
</feature>
<reference evidence="10 11" key="1">
    <citation type="submission" date="2014-11" db="EMBL/GenBank/DDBJ databases">
        <authorList>
            <person name="Urmite Genomes Urmite Genomes"/>
        </authorList>
    </citation>
    <scope>NUCLEOTIDE SEQUENCE [LARGE SCALE GENOMIC DNA]</scope>
    <source>
        <strain evidence="10 11">Oc5</strain>
    </source>
</reference>
<dbReference type="Gene3D" id="1.20.1720.10">
    <property type="entry name" value="Multidrug resistance protein D"/>
    <property type="match status" value="1"/>
</dbReference>
<feature type="transmembrane region" description="Helical" evidence="8">
    <location>
        <begin position="400"/>
        <end position="420"/>
    </location>
</feature>
<feature type="transmembrane region" description="Helical" evidence="8">
    <location>
        <begin position="355"/>
        <end position="379"/>
    </location>
</feature>
<keyword evidence="5 8" id="KW-0812">Transmembrane</keyword>
<evidence type="ECO:0000256" key="4">
    <source>
        <dbReference type="ARBA" id="ARBA00022475"/>
    </source>
</evidence>
<keyword evidence="6 8" id="KW-1133">Transmembrane helix</keyword>
<evidence type="ECO:0000256" key="1">
    <source>
        <dbReference type="ARBA" id="ARBA00004651"/>
    </source>
</evidence>
<comment type="subcellular location">
    <subcellularLocation>
        <location evidence="1">Cell membrane</location>
        <topology evidence="1">Multi-pass membrane protein</topology>
    </subcellularLocation>
</comment>
<accession>A0A0A1MH32</accession>
<keyword evidence="3" id="KW-0813">Transport</keyword>
<dbReference type="InterPro" id="IPR011701">
    <property type="entry name" value="MFS"/>
</dbReference>
<feature type="transmembrane region" description="Helical" evidence="8">
    <location>
        <begin position="328"/>
        <end position="349"/>
    </location>
</feature>
<feature type="transmembrane region" description="Helical" evidence="8">
    <location>
        <begin position="105"/>
        <end position="126"/>
    </location>
</feature>
<dbReference type="EMBL" id="CDGG01000001">
    <property type="protein sequence ID" value="CEI82368.1"/>
    <property type="molecule type" value="Genomic_DNA"/>
</dbReference>
<keyword evidence="7 8" id="KW-0472">Membrane</keyword>